<dbReference type="GO" id="GO:0005524">
    <property type="term" value="F:ATP binding"/>
    <property type="evidence" value="ECO:0007669"/>
    <property type="project" value="UniProtKB-KW"/>
</dbReference>
<proteinExistence type="predicted"/>
<dbReference type="RefSeq" id="WP_173840247.1">
    <property type="nucleotide sequence ID" value="NZ_JAAILW010000007.1"/>
</dbReference>
<keyword evidence="1" id="KW-0175">Coiled coil</keyword>
<dbReference type="EMBL" id="JAAILW010000007">
    <property type="protein sequence ID" value="NSC26775.1"/>
    <property type="molecule type" value="Genomic_DNA"/>
</dbReference>
<dbReference type="SUPFAM" id="SSF52540">
    <property type="entry name" value="P-loop containing nucleoside triphosphate hydrolases"/>
    <property type="match status" value="1"/>
</dbReference>
<dbReference type="Gene3D" id="3.40.50.300">
    <property type="entry name" value="P-loop containing nucleotide triphosphate hydrolases"/>
    <property type="match status" value="2"/>
</dbReference>
<dbReference type="Pfam" id="PF12846">
    <property type="entry name" value="AAA_10"/>
    <property type="match status" value="1"/>
</dbReference>
<dbReference type="PANTHER" id="PTHR30121">
    <property type="entry name" value="UNCHARACTERIZED PROTEIN YJGR-RELATED"/>
    <property type="match status" value="1"/>
</dbReference>
<comment type="caution">
    <text evidence="2">The sequence shown here is derived from an EMBL/GenBank/DDBJ whole genome shotgun (WGS) entry which is preliminary data.</text>
</comment>
<dbReference type="AlphaFoldDB" id="A0AAX0BDC1"/>
<sequence length="816" mass="93414">MFPIKYIDNNLVWNKDNEVFAYYELIPYNYSFLSAEQKFIVHDSFRQLIAQSREGKIHALQIATESSIRSMQEQSKKLATGKLKEVAYQKIDEQTEALVSMIGDNQVDYRFFLGFKLMVTEEQLNLKNIKKSAWLTFTEFLHEVNHTLMNDFVSMPNDEINRYMKMEKLLENKISRRFKVRRLEIHDFGYLMEHLYGRDGIAYEDYEYQLPKKKLQKETLIKYYDLIRPTRCVIEESQRYLRLEHEDKESYVSYFTVNAIVGELDFPSSEIFYFQQQQFTFPVDTSMNVEIVENRKALTTVRNKKKELKDLDNHAYQAGSETSSNVVDALDSVDELETDLDQSKESMYKLSYVIRVSAPDLDELKRRCDEVKDFYDDLNVKLVRPAGDMLGLHSEFLPASKRYINDYVQYVKSDFLAGLGFGATQQLGETTGIYMGYSVDTGRNVYLQPSLASQGVKGTVTNALASAFVGSLGGGKSFCNNLLVYYSVLFGGQAVILDPKSERGNWKETLPEIAHEINIVNLTSDKDNAGLLDPFVIMKNVKDAESLAIDILTFLTGISSRDGEKFPVLRKAVRSVTQSDSRGLLHVIDELRREDTPISRNIADHIDSFTDYDFAHLLFSDGTVENAISLDNQLNIIQVADLVLPDKDTTFEEYTTIELLSVSMLIVISTFALDFIHSDRSIFKIVDLDEAWAFLNVAQGETLSNKLVRAGRAMQAGVYFVTQSSGDVSKESLKNNIGLKFAFRSTDINEIKQTLEFFGIDKDDENNQKRLRDLENGQCLLQDLYGRVGVVQIHPVFEELLHAFDTRPPVQRNEVE</sequence>
<evidence type="ECO:0000313" key="3">
    <source>
        <dbReference type="Proteomes" id="UP001193670"/>
    </source>
</evidence>
<reference evidence="2" key="1">
    <citation type="journal article" date="2020" name="Cell Host Microbe">
        <title>Functional and Genomic Variation between Human-Derived Isolates of Lachnospiraceae Reveals Inter- and Intra-Species Diversity.</title>
        <authorList>
            <person name="Sorbara M.T."/>
            <person name="Littmann E.R."/>
            <person name="Fontana E."/>
            <person name="Moody T.U."/>
            <person name="Kohout C.E."/>
            <person name="Gjonbalaj M."/>
            <person name="Eaton V."/>
            <person name="Seok R."/>
            <person name="Leiner I.M."/>
            <person name="Pamer E.G."/>
        </authorList>
    </citation>
    <scope>NUCLEOTIDE SEQUENCE</scope>
    <source>
        <strain evidence="2">MSK.17.79</strain>
    </source>
</reference>
<accession>A0AAX0BDC1</accession>
<dbReference type="Proteomes" id="UP001193670">
    <property type="component" value="Unassembled WGS sequence"/>
</dbReference>
<reference evidence="2" key="2">
    <citation type="submission" date="2020-02" db="EMBL/GenBank/DDBJ databases">
        <authorList>
            <person name="Littmann E."/>
            <person name="Sorbara M."/>
        </authorList>
    </citation>
    <scope>NUCLEOTIDE SEQUENCE</scope>
    <source>
        <strain evidence="2">MSK.17.79</strain>
    </source>
</reference>
<feature type="coiled-coil region" evidence="1">
    <location>
        <begin position="326"/>
        <end position="381"/>
    </location>
</feature>
<dbReference type="PIRSF" id="PIRSF015040">
    <property type="entry name" value="ATPase_SAG2001_prd"/>
    <property type="match status" value="1"/>
</dbReference>
<keyword evidence="2" id="KW-0067">ATP-binding</keyword>
<organism evidence="2 3">
    <name type="scientific">Agathobacter rectalis</name>
    <dbReference type="NCBI Taxonomy" id="39491"/>
    <lineage>
        <taxon>Bacteria</taxon>
        <taxon>Bacillati</taxon>
        <taxon>Bacillota</taxon>
        <taxon>Clostridia</taxon>
        <taxon>Lachnospirales</taxon>
        <taxon>Lachnospiraceae</taxon>
        <taxon>Agathobacter</taxon>
    </lineage>
</organism>
<name>A0AAX0BDC1_9FIRM</name>
<dbReference type="InterPro" id="IPR016628">
    <property type="entry name" value="ATPase_SAG2001_prd"/>
</dbReference>
<evidence type="ECO:0000256" key="1">
    <source>
        <dbReference type="SAM" id="Coils"/>
    </source>
</evidence>
<protein>
    <submittedName>
        <fullName evidence="2">ATP-binding protein</fullName>
    </submittedName>
</protein>
<keyword evidence="2" id="KW-0547">Nucleotide-binding</keyword>
<dbReference type="InterPro" id="IPR027417">
    <property type="entry name" value="P-loop_NTPase"/>
</dbReference>
<gene>
    <name evidence="2" type="ORF">G4319_05345</name>
</gene>
<dbReference type="InterPro" id="IPR051162">
    <property type="entry name" value="T4SS_component"/>
</dbReference>
<dbReference type="PANTHER" id="PTHR30121:SF6">
    <property type="entry name" value="SLR6007 PROTEIN"/>
    <property type="match status" value="1"/>
</dbReference>
<evidence type="ECO:0000313" key="2">
    <source>
        <dbReference type="EMBL" id="NSC26775.1"/>
    </source>
</evidence>